<dbReference type="PANTHER" id="PTHR42792:SF2">
    <property type="entry name" value="FLAGELLIN"/>
    <property type="match status" value="1"/>
</dbReference>
<dbReference type="PRINTS" id="PR00207">
    <property type="entry name" value="FLAGELLIN"/>
</dbReference>
<organism evidence="7 8">
    <name type="scientific">Paenibacillus catalpae</name>
    <dbReference type="NCBI Taxonomy" id="1045775"/>
    <lineage>
        <taxon>Bacteria</taxon>
        <taxon>Bacillati</taxon>
        <taxon>Bacillota</taxon>
        <taxon>Bacilli</taxon>
        <taxon>Bacillales</taxon>
        <taxon>Paenibacillaceae</taxon>
        <taxon>Paenibacillus</taxon>
    </lineage>
</organism>
<keyword evidence="4" id="KW-0964">Secreted</keyword>
<sequence>MRINHNIAALNTLSSLNSASAAQSKSMEKLSSGLRINRAGDDAAGLAISEKMRGQIRGLDMAAKNGQDGISLIQTAEGALNETHSILQRMRELATQSANGTNTDTDRSALQDEMNQLTSEINRIGNTTEFNTQKLLNGGIASNDGSKITQAKSAEIVGATTFAGNADVTGLTSATIKVDGTTFDITSVLDKDFSVAGPPATAITKDQLIDQLKNVTAGGVKLSDLVDIKDNGTALTFTAKSKGDTSSITITADDDDAAVMLGFANAAATGTEVKGTPTTVERHGLEGSTAVDGTDVTIAANSTFKVTVGTDSAVEINLGPNAKTYDTSNTDANIAKAATADLVKDLNAALQKAGLDGKVTASVSDDNKIQFISENGKDIKLENGTGAPLTAVGFTGTSGTPGDLEAVGNIEQVVGPGAQGSGFSTKFQIGANSGQSMSLTIADMRSAALGITGNAGQAGFTTANSVTNGTNDVKSEAALNISTKEGASSAIKVLDSAISSVSGERSKLGAVQNRLEHTINNLGTASENLTAAESRIRDVDMAKEMMEQTKNSILAQAAQAMLAQANQQPQGVLQLLR</sequence>
<name>A0A1I2H8B1_9BACL</name>
<dbReference type="Proteomes" id="UP000198855">
    <property type="component" value="Unassembled WGS sequence"/>
</dbReference>
<evidence type="ECO:0000259" key="5">
    <source>
        <dbReference type="Pfam" id="PF00669"/>
    </source>
</evidence>
<dbReference type="Gene3D" id="3.30.70.2120">
    <property type="match status" value="1"/>
</dbReference>
<dbReference type="RefSeq" id="WP_091190009.1">
    <property type="nucleotide sequence ID" value="NZ_FOMT01000006.1"/>
</dbReference>
<gene>
    <name evidence="7" type="ORF">SAMN05216378_5686</name>
</gene>
<dbReference type="Gene3D" id="1.20.1330.10">
    <property type="entry name" value="f41 fragment of flagellin, N-terminal domain"/>
    <property type="match status" value="2"/>
</dbReference>
<feature type="domain" description="Flagellin N-terminal" evidence="5">
    <location>
        <begin position="3"/>
        <end position="138"/>
    </location>
</feature>
<dbReference type="Pfam" id="PF00669">
    <property type="entry name" value="Flagellin_N"/>
    <property type="match status" value="1"/>
</dbReference>
<accession>A0A1I2H8B1</accession>
<keyword evidence="7" id="KW-0969">Cilium</keyword>
<keyword evidence="3 4" id="KW-0975">Bacterial flagellum</keyword>
<dbReference type="InterPro" id="IPR001029">
    <property type="entry name" value="Flagellin_N"/>
</dbReference>
<dbReference type="SUPFAM" id="SSF64518">
    <property type="entry name" value="Phase 1 flagellin"/>
    <property type="match status" value="2"/>
</dbReference>
<dbReference type="OrthoDB" id="9796789at2"/>
<feature type="domain" description="Flagellin C-terminal" evidence="6">
    <location>
        <begin position="491"/>
        <end position="576"/>
    </location>
</feature>
<dbReference type="GO" id="GO:0009288">
    <property type="term" value="C:bacterial-type flagellum"/>
    <property type="evidence" value="ECO:0007669"/>
    <property type="project" value="UniProtKB-SubCell"/>
</dbReference>
<evidence type="ECO:0000256" key="3">
    <source>
        <dbReference type="ARBA" id="ARBA00023143"/>
    </source>
</evidence>
<dbReference type="EMBL" id="FOMT01000006">
    <property type="protein sequence ID" value="SFF24986.1"/>
    <property type="molecule type" value="Genomic_DNA"/>
</dbReference>
<dbReference type="InterPro" id="IPR001492">
    <property type="entry name" value="Flagellin"/>
</dbReference>
<dbReference type="AlphaFoldDB" id="A0A1I2H8B1"/>
<comment type="function">
    <text evidence="4">Flagellin is the subunit protein which polymerizes to form the filaments of bacterial flagella.</text>
</comment>
<evidence type="ECO:0000256" key="2">
    <source>
        <dbReference type="ARBA" id="ARBA00020110"/>
    </source>
</evidence>
<dbReference type="InterPro" id="IPR046358">
    <property type="entry name" value="Flagellin_C"/>
</dbReference>
<evidence type="ECO:0000313" key="8">
    <source>
        <dbReference type="Proteomes" id="UP000198855"/>
    </source>
</evidence>
<evidence type="ECO:0000313" key="7">
    <source>
        <dbReference type="EMBL" id="SFF24986.1"/>
    </source>
</evidence>
<evidence type="ECO:0000256" key="1">
    <source>
        <dbReference type="ARBA" id="ARBA00005709"/>
    </source>
</evidence>
<dbReference type="PANTHER" id="PTHR42792">
    <property type="entry name" value="FLAGELLIN"/>
    <property type="match status" value="1"/>
</dbReference>
<dbReference type="GO" id="GO:0005198">
    <property type="term" value="F:structural molecule activity"/>
    <property type="evidence" value="ECO:0007669"/>
    <property type="project" value="UniProtKB-UniRule"/>
</dbReference>
<comment type="similarity">
    <text evidence="1 4">Belongs to the bacterial flagellin family.</text>
</comment>
<keyword evidence="7" id="KW-0966">Cell projection</keyword>
<dbReference type="GO" id="GO:0005576">
    <property type="term" value="C:extracellular region"/>
    <property type="evidence" value="ECO:0007669"/>
    <property type="project" value="UniProtKB-SubCell"/>
</dbReference>
<reference evidence="8" key="1">
    <citation type="submission" date="2016-10" db="EMBL/GenBank/DDBJ databases">
        <authorList>
            <person name="Varghese N."/>
            <person name="Submissions S."/>
        </authorList>
    </citation>
    <scope>NUCLEOTIDE SEQUENCE [LARGE SCALE GENOMIC DNA]</scope>
    <source>
        <strain evidence="8">CGMCC 1.10784</strain>
    </source>
</reference>
<keyword evidence="7" id="KW-0282">Flagellum</keyword>
<protein>
    <recommendedName>
        <fullName evidence="2 4">Flagellin</fullName>
    </recommendedName>
</protein>
<keyword evidence="8" id="KW-1185">Reference proteome</keyword>
<comment type="subcellular location">
    <subcellularLocation>
        <location evidence="4">Secreted</location>
    </subcellularLocation>
    <subcellularLocation>
        <location evidence="4">Bacterial flagellum</location>
    </subcellularLocation>
</comment>
<evidence type="ECO:0000256" key="4">
    <source>
        <dbReference type="RuleBase" id="RU362073"/>
    </source>
</evidence>
<dbReference type="Pfam" id="PF00700">
    <property type="entry name" value="Flagellin_C"/>
    <property type="match status" value="1"/>
</dbReference>
<proteinExistence type="inferred from homology"/>
<dbReference type="STRING" id="1045775.SAMN05216378_5686"/>
<dbReference type="InterPro" id="IPR042187">
    <property type="entry name" value="Flagellin_C_sub2"/>
</dbReference>
<dbReference type="Gene3D" id="6.10.10.10">
    <property type="entry name" value="Flagellar export chaperone, C-terminal domain"/>
    <property type="match status" value="1"/>
</dbReference>
<evidence type="ECO:0000259" key="6">
    <source>
        <dbReference type="Pfam" id="PF00700"/>
    </source>
</evidence>